<evidence type="ECO:0000256" key="7">
    <source>
        <dbReference type="ARBA" id="ARBA00022833"/>
    </source>
</evidence>
<dbReference type="GO" id="GO:0071555">
    <property type="term" value="P:cell wall organization"/>
    <property type="evidence" value="ECO:0007669"/>
    <property type="project" value="UniProtKB-KW"/>
</dbReference>
<dbReference type="Proteomes" id="UP000189796">
    <property type="component" value="Chromosome I"/>
</dbReference>
<evidence type="ECO:0000313" key="14">
    <source>
        <dbReference type="Proteomes" id="UP000189796"/>
    </source>
</evidence>
<gene>
    <name evidence="13" type="ORF">SAMN05443248_0768</name>
</gene>
<dbReference type="GO" id="GO:0008237">
    <property type="term" value="F:metallopeptidase activity"/>
    <property type="evidence" value="ECO:0007669"/>
    <property type="project" value="UniProtKB-KW"/>
</dbReference>
<evidence type="ECO:0000256" key="9">
    <source>
        <dbReference type="ARBA" id="ARBA00023316"/>
    </source>
</evidence>
<keyword evidence="8" id="KW-0482">Metalloprotease</keyword>
<keyword evidence="5" id="KW-0732">Signal</keyword>
<dbReference type="InterPro" id="IPR010275">
    <property type="entry name" value="MepK"/>
</dbReference>
<dbReference type="GO" id="GO:0046872">
    <property type="term" value="F:metal ion binding"/>
    <property type="evidence" value="ECO:0007669"/>
    <property type="project" value="UniProtKB-KW"/>
</dbReference>
<comment type="similarity">
    <text evidence="10">Belongs to the peptidase M15 family.</text>
</comment>
<keyword evidence="3" id="KW-0645">Protease</keyword>
<keyword evidence="6" id="KW-0378">Hydrolase</keyword>
<sequence>MLAGFARRFNSLSLPRAGCHFGLTALLLLIGAGSVHDATALNETRTLSFHHTHSNEDLTVTFKRDGRYDEEALKQLNHYLRDWRTQEQTTMDRHLFDILWEVYRDVDGKKPIQIISSYRSPATNAMLRRRSSGVARFSQHMLGHAMDFFIPDVPLEQIRFAGLRLQRGGVGFYPTSGSPFVHLDTGSIRHWPRMTREQLVRVFPDGRTVHVPSDGTPLKGYELARADIEKRDNGDGALTKTRPSLFAALFKSKSNDDEDEGSSAASISETAAPMAAVATAVKSTEPVPMPRSKPAAASTFQLASADVQIVQPAKSRPDEPKPQTPADIINARGFWGDAPAAAKQATPAQVAAISARRALASADPQSTSSVSAAFEAMAYAPAPNSRVDRANIVSASAPMPHSIRPASAPRNLAAATTIDTVAAKGPQGPGSVVATSTRIAASKANDAWMRVMMLAPSASTSMSATVLGDADMTLMRAHFVKPQAAIAMGFSDDPQMGLSCDRFTGSSTTALPTQSFVLQTASLR</sequence>
<evidence type="ECO:0000256" key="10">
    <source>
        <dbReference type="ARBA" id="ARBA00093448"/>
    </source>
</evidence>
<dbReference type="PANTHER" id="PTHR37425:SF1">
    <property type="entry name" value="OUTER MEMBRANE PROTEIN"/>
    <property type="match status" value="1"/>
</dbReference>
<dbReference type="CDD" id="cd14844">
    <property type="entry name" value="Zn-DD-carboxypeptidase_like"/>
    <property type="match status" value="1"/>
</dbReference>
<dbReference type="Gene3D" id="3.30.1380.10">
    <property type="match status" value="1"/>
</dbReference>
<reference evidence="13 14" key="1">
    <citation type="submission" date="2016-11" db="EMBL/GenBank/DDBJ databases">
        <authorList>
            <person name="Jaros S."/>
            <person name="Januszkiewicz K."/>
            <person name="Wedrychowicz H."/>
        </authorList>
    </citation>
    <scope>NUCLEOTIDE SEQUENCE [LARGE SCALE GENOMIC DNA]</scope>
    <source>
        <strain evidence="13 14">GAS138</strain>
    </source>
</reference>
<evidence type="ECO:0000256" key="3">
    <source>
        <dbReference type="ARBA" id="ARBA00022670"/>
    </source>
</evidence>
<feature type="region of interest" description="Disordered" evidence="12">
    <location>
        <begin position="251"/>
        <end position="271"/>
    </location>
</feature>
<dbReference type="PANTHER" id="PTHR37425">
    <property type="match status" value="1"/>
</dbReference>
<dbReference type="GO" id="GO:0006508">
    <property type="term" value="P:proteolysis"/>
    <property type="evidence" value="ECO:0007669"/>
    <property type="project" value="UniProtKB-KW"/>
</dbReference>
<dbReference type="EMBL" id="LT670817">
    <property type="protein sequence ID" value="SHG22546.1"/>
    <property type="molecule type" value="Genomic_DNA"/>
</dbReference>
<evidence type="ECO:0000256" key="1">
    <source>
        <dbReference type="ARBA" id="ARBA00001947"/>
    </source>
</evidence>
<proteinExistence type="inferred from homology"/>
<keyword evidence="4" id="KW-0479">Metal-binding</keyword>
<evidence type="ECO:0000256" key="6">
    <source>
        <dbReference type="ARBA" id="ARBA00022801"/>
    </source>
</evidence>
<accession>A0A1M5I2L1</accession>
<name>A0A1M5I2L1_9BRAD</name>
<evidence type="ECO:0000256" key="11">
    <source>
        <dbReference type="ARBA" id="ARBA00093666"/>
    </source>
</evidence>
<comment type="pathway">
    <text evidence="2">Cell wall biogenesis; cell wall polysaccharide biosynthesis.</text>
</comment>
<evidence type="ECO:0000256" key="5">
    <source>
        <dbReference type="ARBA" id="ARBA00022729"/>
    </source>
</evidence>
<dbReference type="SUPFAM" id="SSF55166">
    <property type="entry name" value="Hedgehog/DD-peptidase"/>
    <property type="match status" value="1"/>
</dbReference>
<protein>
    <recommendedName>
        <fullName evidence="11">Murein endopeptidase K</fullName>
    </recommendedName>
</protein>
<comment type="cofactor">
    <cofactor evidence="1">
        <name>Zn(2+)</name>
        <dbReference type="ChEBI" id="CHEBI:29105"/>
    </cofactor>
</comment>
<evidence type="ECO:0000313" key="13">
    <source>
        <dbReference type="EMBL" id="SHG22546.1"/>
    </source>
</evidence>
<keyword evidence="9" id="KW-0961">Cell wall biogenesis/degradation</keyword>
<evidence type="ECO:0000256" key="2">
    <source>
        <dbReference type="ARBA" id="ARBA00004776"/>
    </source>
</evidence>
<keyword evidence="7" id="KW-0862">Zinc</keyword>
<organism evidence="13 14">
    <name type="scientific">Bradyrhizobium erythrophlei</name>
    <dbReference type="NCBI Taxonomy" id="1437360"/>
    <lineage>
        <taxon>Bacteria</taxon>
        <taxon>Pseudomonadati</taxon>
        <taxon>Pseudomonadota</taxon>
        <taxon>Alphaproteobacteria</taxon>
        <taxon>Hyphomicrobiales</taxon>
        <taxon>Nitrobacteraceae</taxon>
        <taxon>Bradyrhizobium</taxon>
    </lineage>
</organism>
<evidence type="ECO:0000256" key="8">
    <source>
        <dbReference type="ARBA" id="ARBA00023049"/>
    </source>
</evidence>
<evidence type="ECO:0000256" key="4">
    <source>
        <dbReference type="ARBA" id="ARBA00022723"/>
    </source>
</evidence>
<dbReference type="InterPro" id="IPR009045">
    <property type="entry name" value="Zn_M74/Hedgehog-like"/>
</dbReference>
<evidence type="ECO:0000256" key="12">
    <source>
        <dbReference type="SAM" id="MobiDB-lite"/>
    </source>
</evidence>
<dbReference type="AlphaFoldDB" id="A0A1M5I2L1"/>
<dbReference type="Pfam" id="PF05951">
    <property type="entry name" value="Peptidase_M15_2"/>
    <property type="match status" value="1"/>
</dbReference>